<evidence type="ECO:0000313" key="3">
    <source>
        <dbReference type="EMBL" id="KJL29691.1"/>
    </source>
</evidence>
<evidence type="ECO:0000256" key="1">
    <source>
        <dbReference type="SAM" id="MobiDB-lite"/>
    </source>
</evidence>
<keyword evidence="2" id="KW-0472">Membrane</keyword>
<evidence type="ECO:0000256" key="2">
    <source>
        <dbReference type="SAM" id="Phobius"/>
    </source>
</evidence>
<keyword evidence="4" id="KW-1185">Reference proteome</keyword>
<dbReference type="InterPro" id="IPR022435">
    <property type="entry name" value="Surface-anchored_actinobac"/>
</dbReference>
<dbReference type="NCBIfam" id="NF038134">
    <property type="entry name" value="choice_anch_M"/>
    <property type="match status" value="1"/>
</dbReference>
<gene>
    <name evidence="3" type="ORF">RL72_00321</name>
</gene>
<name>A0A0F0LDT2_9MICO</name>
<keyword evidence="2" id="KW-1133">Transmembrane helix</keyword>
<protein>
    <recommendedName>
        <fullName evidence="5">Surface-anchored protein</fullName>
    </recommendedName>
</protein>
<organism evidence="3 4">
    <name type="scientific">Microbacterium azadirachtae</name>
    <dbReference type="NCBI Taxonomy" id="582680"/>
    <lineage>
        <taxon>Bacteria</taxon>
        <taxon>Bacillati</taxon>
        <taxon>Actinomycetota</taxon>
        <taxon>Actinomycetes</taxon>
        <taxon>Micrococcales</taxon>
        <taxon>Microbacteriaceae</taxon>
        <taxon>Microbacterium</taxon>
    </lineage>
</organism>
<dbReference type="NCBIfam" id="TIGR03769">
    <property type="entry name" value="P_ac_wall_RPT"/>
    <property type="match status" value="1"/>
</dbReference>
<proteinExistence type="predicted"/>
<reference evidence="3 4" key="1">
    <citation type="submission" date="2015-02" db="EMBL/GenBank/DDBJ databases">
        <title>Draft genome sequences of ten Microbacterium spp. with emphasis on heavy metal contaminated environments.</title>
        <authorList>
            <person name="Corretto E."/>
        </authorList>
    </citation>
    <scope>NUCLEOTIDE SEQUENCE [LARGE SCALE GENOMIC DNA]</scope>
    <source>
        <strain evidence="3 4">DSM 23848</strain>
    </source>
</reference>
<dbReference type="EMBL" id="JYIT01000047">
    <property type="protein sequence ID" value="KJL29691.1"/>
    <property type="molecule type" value="Genomic_DNA"/>
</dbReference>
<accession>A0A0F0LDT2</accession>
<comment type="caution">
    <text evidence="3">The sequence shown here is derived from an EMBL/GenBank/DDBJ whole genome shotgun (WGS) entry which is preliminary data.</text>
</comment>
<sequence length="369" mass="39177">MNALQPARQGDPMTEPIRKQSPMTTLTRPRRRAAGAMRAGIAALALVLLAAPTAAFAEDGDDDPNLDQTLDANLAVVHGERTLDAGHVDMGPKFVDGEWTFLIHDDVAKADANATSVWRYPDETVFHVLDQAQLSVPDDPAYAFVGADPGEPVWVVPQTQNAEVVWLGWNTQDPEVMQTIDRGVTLSLTGAQGPGTVTTYLQSGSFGEPQLLWDSRVPDAQPIWVDVNTHTHANWVFTEPGVYLLQLEATADLVDGSTVSDTQVIRFAVGTATAPADALAASWDGAAVPAPGAETEEDVTLDEPATAAPEPAGDPLVPILIGAIGLVAVALIAGVVVVIVRGNRAKRRALAARTQDIDLDLDRISEDAR</sequence>
<dbReference type="Proteomes" id="UP000033448">
    <property type="component" value="Unassembled WGS sequence"/>
</dbReference>
<dbReference type="PATRIC" id="fig|582680.7.peg.336"/>
<evidence type="ECO:0008006" key="5">
    <source>
        <dbReference type="Google" id="ProtNLM"/>
    </source>
</evidence>
<dbReference type="AlphaFoldDB" id="A0A0F0LDT2"/>
<keyword evidence="2" id="KW-0812">Transmembrane</keyword>
<evidence type="ECO:0000313" key="4">
    <source>
        <dbReference type="Proteomes" id="UP000033448"/>
    </source>
</evidence>
<feature type="region of interest" description="Disordered" evidence="1">
    <location>
        <begin position="289"/>
        <end position="308"/>
    </location>
</feature>
<feature type="region of interest" description="Disordered" evidence="1">
    <location>
        <begin position="1"/>
        <end position="32"/>
    </location>
</feature>
<feature type="transmembrane region" description="Helical" evidence="2">
    <location>
        <begin position="316"/>
        <end position="340"/>
    </location>
</feature>